<dbReference type="Pfam" id="PF20582">
    <property type="entry name" value="UPF0758_N"/>
    <property type="match status" value="1"/>
</dbReference>
<dbReference type="CDD" id="cd08071">
    <property type="entry name" value="MPN_DUF2466"/>
    <property type="match status" value="1"/>
</dbReference>
<dbReference type="InterPro" id="IPR020891">
    <property type="entry name" value="UPF0758_CS"/>
</dbReference>
<comment type="caution">
    <text evidence="9">The sequence shown here is derived from an EMBL/GenBank/DDBJ whole genome shotgun (WGS) entry which is preliminary data.</text>
</comment>
<dbReference type="AlphaFoldDB" id="A0A4V3G6P8"/>
<evidence type="ECO:0000256" key="6">
    <source>
        <dbReference type="ARBA" id="ARBA00023049"/>
    </source>
</evidence>
<gene>
    <name evidence="9" type="ORF">EDD63_12839</name>
</gene>
<dbReference type="NCBIfam" id="NF000642">
    <property type="entry name" value="PRK00024.1"/>
    <property type="match status" value="1"/>
</dbReference>
<evidence type="ECO:0000256" key="5">
    <source>
        <dbReference type="ARBA" id="ARBA00022833"/>
    </source>
</evidence>
<dbReference type="PANTHER" id="PTHR30471">
    <property type="entry name" value="DNA REPAIR PROTEIN RADC"/>
    <property type="match status" value="1"/>
</dbReference>
<dbReference type="Proteomes" id="UP000294743">
    <property type="component" value="Unassembled WGS sequence"/>
</dbReference>
<dbReference type="GO" id="GO:0046872">
    <property type="term" value="F:metal ion binding"/>
    <property type="evidence" value="ECO:0007669"/>
    <property type="project" value="UniProtKB-KW"/>
</dbReference>
<keyword evidence="10" id="KW-1185">Reference proteome</keyword>
<evidence type="ECO:0000256" key="3">
    <source>
        <dbReference type="ARBA" id="ARBA00022723"/>
    </source>
</evidence>
<organism evidence="9 10">
    <name type="scientific">Breznakia blatticola</name>
    <dbReference type="NCBI Taxonomy" id="1754012"/>
    <lineage>
        <taxon>Bacteria</taxon>
        <taxon>Bacillati</taxon>
        <taxon>Bacillota</taxon>
        <taxon>Erysipelotrichia</taxon>
        <taxon>Erysipelotrichales</taxon>
        <taxon>Erysipelotrichaceae</taxon>
        <taxon>Breznakia</taxon>
    </lineage>
</organism>
<protein>
    <submittedName>
        <fullName evidence="9">DNA replication and repair protein RadC</fullName>
    </submittedName>
</protein>
<feature type="domain" description="MPN" evidence="8">
    <location>
        <begin position="105"/>
        <end position="227"/>
    </location>
</feature>
<keyword evidence="3" id="KW-0479">Metal-binding</keyword>
<evidence type="ECO:0000313" key="10">
    <source>
        <dbReference type="Proteomes" id="UP000294743"/>
    </source>
</evidence>
<proteinExistence type="inferred from homology"/>
<dbReference type="PROSITE" id="PS01302">
    <property type="entry name" value="UPF0758"/>
    <property type="match status" value="1"/>
</dbReference>
<dbReference type="InterPro" id="IPR037518">
    <property type="entry name" value="MPN"/>
</dbReference>
<evidence type="ECO:0000256" key="4">
    <source>
        <dbReference type="ARBA" id="ARBA00022801"/>
    </source>
</evidence>
<evidence type="ECO:0000313" key="9">
    <source>
        <dbReference type="EMBL" id="TDW16134.1"/>
    </source>
</evidence>
<sequence length="231" mass="26140">MSNIKVKELKESERPREKALKYGMDTLSNKELLAIILRCGYKDVSVLELADKLLHVSDGLVPLFSMSFDELIRIKGISVIKALELMSVFELSKRSIYAKLKNAPVLNDPQMVYNYLNKKIGLKKQEHFYVLYLNVKNQIIHENTVFVGTLNVSVVHPREVFKEAIQKHAAAIIVAHNHPSGSAEPSKQDLQLTNKLIESGKIIGIPIIDHIIVAQNNHFSFVENGLIHHEK</sequence>
<dbReference type="GO" id="GO:0008237">
    <property type="term" value="F:metallopeptidase activity"/>
    <property type="evidence" value="ECO:0007669"/>
    <property type="project" value="UniProtKB-KW"/>
</dbReference>
<keyword evidence="2" id="KW-0645">Protease</keyword>
<dbReference type="PANTHER" id="PTHR30471:SF3">
    <property type="entry name" value="UPF0758 PROTEIN YEES-RELATED"/>
    <property type="match status" value="1"/>
</dbReference>
<evidence type="ECO:0000259" key="8">
    <source>
        <dbReference type="PROSITE" id="PS50249"/>
    </source>
</evidence>
<comment type="similarity">
    <text evidence="1 7">Belongs to the UPF0758 family.</text>
</comment>
<evidence type="ECO:0000256" key="7">
    <source>
        <dbReference type="RuleBase" id="RU003797"/>
    </source>
</evidence>
<dbReference type="EMBL" id="SODD01000028">
    <property type="protein sequence ID" value="TDW16134.1"/>
    <property type="molecule type" value="Genomic_DNA"/>
</dbReference>
<dbReference type="InterPro" id="IPR001405">
    <property type="entry name" value="UPF0758"/>
</dbReference>
<evidence type="ECO:0000256" key="1">
    <source>
        <dbReference type="ARBA" id="ARBA00010243"/>
    </source>
</evidence>
<reference evidence="9 10" key="1">
    <citation type="submission" date="2019-03" db="EMBL/GenBank/DDBJ databases">
        <title>Genomic Encyclopedia of Type Strains, Phase IV (KMG-IV): sequencing the most valuable type-strain genomes for metagenomic binning, comparative biology and taxonomic classification.</title>
        <authorList>
            <person name="Goeker M."/>
        </authorList>
    </citation>
    <scope>NUCLEOTIDE SEQUENCE [LARGE SCALE GENOMIC DNA]</scope>
    <source>
        <strain evidence="9 10">DSM 28867</strain>
    </source>
</reference>
<dbReference type="InterPro" id="IPR025657">
    <property type="entry name" value="RadC_JAB"/>
</dbReference>
<keyword evidence="5" id="KW-0862">Zinc</keyword>
<name>A0A4V3G6P8_9FIRM</name>
<keyword evidence="4" id="KW-0378">Hydrolase</keyword>
<dbReference type="NCBIfam" id="TIGR00608">
    <property type="entry name" value="radc"/>
    <property type="match status" value="1"/>
</dbReference>
<dbReference type="InterPro" id="IPR046778">
    <property type="entry name" value="UPF0758_N"/>
</dbReference>
<evidence type="ECO:0000256" key="2">
    <source>
        <dbReference type="ARBA" id="ARBA00022670"/>
    </source>
</evidence>
<dbReference type="PROSITE" id="PS50249">
    <property type="entry name" value="MPN"/>
    <property type="match status" value="1"/>
</dbReference>
<dbReference type="RefSeq" id="WP_243833754.1">
    <property type="nucleotide sequence ID" value="NZ_SODD01000028.1"/>
</dbReference>
<keyword evidence="6" id="KW-0482">Metalloprotease</keyword>
<dbReference type="SUPFAM" id="SSF102712">
    <property type="entry name" value="JAB1/MPN domain"/>
    <property type="match status" value="1"/>
</dbReference>
<dbReference type="GO" id="GO:0006508">
    <property type="term" value="P:proteolysis"/>
    <property type="evidence" value="ECO:0007669"/>
    <property type="project" value="UniProtKB-KW"/>
</dbReference>
<dbReference type="Pfam" id="PF04002">
    <property type="entry name" value="RadC"/>
    <property type="match status" value="1"/>
</dbReference>
<accession>A0A4V3G6P8</accession>
<dbReference type="Gene3D" id="3.40.140.10">
    <property type="entry name" value="Cytidine Deaminase, domain 2"/>
    <property type="match status" value="1"/>
</dbReference>